<dbReference type="Pfam" id="PF00782">
    <property type="entry name" value="DSPc"/>
    <property type="match status" value="1"/>
</dbReference>
<evidence type="ECO:0000256" key="1">
    <source>
        <dbReference type="ARBA" id="ARBA00022801"/>
    </source>
</evidence>
<dbReference type="AlphaFoldDB" id="A0AA48KX85"/>
<dbReference type="InterPro" id="IPR047949">
    <property type="entry name" value="PPS1_DSP"/>
</dbReference>
<feature type="compositionally biased region" description="Low complexity" evidence="3">
    <location>
        <begin position="908"/>
        <end position="925"/>
    </location>
</feature>
<dbReference type="Gene3D" id="3.90.190.10">
    <property type="entry name" value="Protein tyrosine phosphatase superfamily"/>
    <property type="match status" value="2"/>
</dbReference>
<organism evidence="6 7">
    <name type="scientific">Cutaneotrichosporon cavernicola</name>
    <dbReference type="NCBI Taxonomy" id="279322"/>
    <lineage>
        <taxon>Eukaryota</taxon>
        <taxon>Fungi</taxon>
        <taxon>Dikarya</taxon>
        <taxon>Basidiomycota</taxon>
        <taxon>Agaricomycotina</taxon>
        <taxon>Tremellomycetes</taxon>
        <taxon>Trichosporonales</taxon>
        <taxon>Trichosporonaceae</taxon>
        <taxon>Cutaneotrichosporon</taxon>
    </lineage>
</organism>
<dbReference type="InterPro" id="IPR029021">
    <property type="entry name" value="Prot-tyrosine_phosphatase-like"/>
</dbReference>
<dbReference type="GO" id="GO:0005634">
    <property type="term" value="C:nucleus"/>
    <property type="evidence" value="ECO:0007669"/>
    <property type="project" value="GOC"/>
</dbReference>
<feature type="domain" description="Tyrosine specific protein phosphatases" evidence="5">
    <location>
        <begin position="809"/>
        <end position="866"/>
    </location>
</feature>
<proteinExistence type="predicted"/>
<feature type="region of interest" description="Disordered" evidence="3">
    <location>
        <begin position="1"/>
        <end position="60"/>
    </location>
</feature>
<keyword evidence="2" id="KW-0904">Protein phosphatase</keyword>
<evidence type="ECO:0000256" key="2">
    <source>
        <dbReference type="ARBA" id="ARBA00022912"/>
    </source>
</evidence>
<feature type="compositionally biased region" description="Polar residues" evidence="3">
    <location>
        <begin position="335"/>
        <end position="347"/>
    </location>
</feature>
<dbReference type="KEGG" id="ccac:CcaHIS019_0107270"/>
<reference evidence="6" key="1">
    <citation type="journal article" date="2023" name="BMC Genomics">
        <title>Chromosome-level genome assemblies of Cutaneotrichosporon spp. (Trichosporonales, Basidiomycota) reveal imbalanced evolution between nucleotide sequences and chromosome synteny.</title>
        <authorList>
            <person name="Kobayashi Y."/>
            <person name="Kayamori A."/>
            <person name="Aoki K."/>
            <person name="Shiwa Y."/>
            <person name="Matsutani M."/>
            <person name="Fujita N."/>
            <person name="Sugita T."/>
            <person name="Iwasaki W."/>
            <person name="Tanaka N."/>
            <person name="Takashima M."/>
        </authorList>
    </citation>
    <scope>NUCLEOTIDE SEQUENCE</scope>
    <source>
        <strain evidence="6">HIS019</strain>
    </source>
</reference>
<dbReference type="PROSITE" id="PS50056">
    <property type="entry name" value="TYR_PHOSPHATASE_2"/>
    <property type="match status" value="2"/>
</dbReference>
<dbReference type="InterPro" id="IPR000340">
    <property type="entry name" value="Dual-sp_phosphatase_cat-dom"/>
</dbReference>
<feature type="domain" description="Tyrosine specific protein phosphatases" evidence="5">
    <location>
        <begin position="1075"/>
        <end position="1144"/>
    </location>
</feature>
<keyword evidence="7" id="KW-1185">Reference proteome</keyword>
<feature type="compositionally biased region" description="Low complexity" evidence="3">
    <location>
        <begin position="177"/>
        <end position="190"/>
    </location>
</feature>
<evidence type="ECO:0000256" key="3">
    <source>
        <dbReference type="SAM" id="MobiDB-lite"/>
    </source>
</evidence>
<dbReference type="SMART" id="SM00195">
    <property type="entry name" value="DSPc"/>
    <property type="match status" value="1"/>
</dbReference>
<dbReference type="InterPro" id="IPR053239">
    <property type="entry name" value="Dual_spec_PTase"/>
</dbReference>
<dbReference type="PROSITE" id="PS00383">
    <property type="entry name" value="TYR_PHOSPHATASE_1"/>
    <property type="match status" value="1"/>
</dbReference>
<accession>A0AA48KX85</accession>
<evidence type="ECO:0000313" key="7">
    <source>
        <dbReference type="Proteomes" id="UP001233271"/>
    </source>
</evidence>
<dbReference type="GO" id="GO:0033260">
    <property type="term" value="P:nuclear DNA replication"/>
    <property type="evidence" value="ECO:0007669"/>
    <property type="project" value="InterPro"/>
</dbReference>
<feature type="region of interest" description="Disordered" evidence="3">
    <location>
        <begin position="738"/>
        <end position="758"/>
    </location>
</feature>
<feature type="compositionally biased region" description="Low complexity" evidence="3">
    <location>
        <begin position="375"/>
        <end position="387"/>
    </location>
</feature>
<feature type="compositionally biased region" description="Acidic residues" evidence="3">
    <location>
        <begin position="464"/>
        <end position="478"/>
    </location>
</feature>
<sequence>MPLPPPAARYAVSRSSTPGVSRGGSPVRDVPTPPMSARIHSRPGTPPPGMAKDHHPISAPPTPVNTTHLLPIPLPSVAPGIPGLSALGMERCRSSEAVLTHSHSHVRAPDKGSGTTSADATPRKPHPLGANPPANAATALLDLPSSGEVSPLGSPDMGNRVVDDLGAPALHDDHLHPQQAHPHPQHQQLDGCDAHEHGLAHEHEHEHEHLDHGDHDERMDIDEVEVPVPELGAPTSDDAGVWGMPKWGLEDERPEVRPGVRLVGMEELPALIERHSLLDTPSQVVFPWLHGIADDGMKGREMGAFFGYGPPFEPPPYRGLSVVLAPPHPLDKQQRLATSPVTATTSPLVPAHEAGGGARAPSPNHLNLPPPRENGSNSSGSYSSMGSTAITSPTMTAESLDPTTPPPTEQKLAANVGVQEASSDSDGDHDVQMHPCTDKRVGVASPRSENTAPPDIVPDHGSDSDSDSDESYISDDDPGPSCILMNAVHAQDVFELPQYPPPGRRPSFGRAALNAERRPWGRFRAPRLPNQINLRNLNIQQIKYATISDIIVYTRNGVGPGILEVAEAMAVAQEELYRQRVEEFYRHVHGRGEGEGINRPVKYGVWVLVEPFSKVEKFCPDLVNIDCMGNQTSNSRLVDLFEREAYESRAMTRASEVVEGFWVGNDTDVPGGADDGAGARVPFDMCVKASECSDMPTSAAIAVAYRQLLALDRVRGQHDEVQNTWTASPATTALRNLLSPAGPATPQINESTPLPRPRANALGTSPDETHIYAQQHAVENHYVAIECAGSCRTITGQMRNLATMTEKVVELVSFLRKIIEGRDKTGIKRQVLVHCQDGYTESSILVLSYIMASLGVSLPEAYLHLQLVAKRSFFLYPTDKPLLHRIDARLAQERRDRAIKCMRSSNGSASPVTPSSPSSNSPAPASRWKPWGFIRGSGGVSAPHVPLIESQPPTTPKRNVDAARRVLVDEGQGGSQAALDCRVWFEDKRFDGFPSRILPFLYLGNLEHAGNAAMLKSLKITHVVSVGESLLDVAIDHDPLHGYIGSNTLAAEARAGRIQVLDLTDVRDDGNDPLRPVIARACEWMEGARAAGGSVLVHCRVGVSRSASIVMAYLMKYRGMGLMDAYLMTRARRLNVLIQPNLRFFHELFGWEVELSRSEAECREERKREAVAAGVRDPSALALLDREPPPRKILYTWPTFCRDVHCLNRRFLCN</sequence>
<evidence type="ECO:0000313" key="6">
    <source>
        <dbReference type="EMBL" id="BEI88009.1"/>
    </source>
</evidence>
<dbReference type="InterPro" id="IPR000387">
    <property type="entry name" value="Tyr_Pase_dom"/>
</dbReference>
<dbReference type="RefSeq" id="XP_060453275.1">
    <property type="nucleotide sequence ID" value="XM_060603533.1"/>
</dbReference>
<evidence type="ECO:0000259" key="5">
    <source>
        <dbReference type="PROSITE" id="PS50056"/>
    </source>
</evidence>
<gene>
    <name evidence="6" type="primary">PPS1</name>
    <name evidence="6" type="ORF">CcaverHIS019_0107270</name>
</gene>
<feature type="compositionally biased region" description="Basic and acidic residues" evidence="3">
    <location>
        <begin position="426"/>
        <end position="441"/>
    </location>
</feature>
<keyword evidence="1" id="KW-0378">Hydrolase</keyword>
<feature type="region of interest" description="Disordered" evidence="3">
    <location>
        <begin position="415"/>
        <end position="481"/>
    </location>
</feature>
<dbReference type="CDD" id="cd14516">
    <property type="entry name" value="DSP_fungal_PPS1"/>
    <property type="match status" value="1"/>
</dbReference>
<feature type="region of interest" description="Disordered" evidence="3">
    <location>
        <begin position="903"/>
        <end position="925"/>
    </location>
</feature>
<feature type="region of interest" description="Disordered" evidence="3">
    <location>
        <begin position="332"/>
        <end position="389"/>
    </location>
</feature>
<dbReference type="FunFam" id="3.90.190.10:FF:000095">
    <property type="entry name" value="Unplaced genomic scaffold supercont1.9, whole genome shotgun sequence"/>
    <property type="match status" value="1"/>
</dbReference>
<feature type="compositionally biased region" description="Low complexity" evidence="3">
    <location>
        <begin position="127"/>
        <end position="144"/>
    </location>
</feature>
<dbReference type="SUPFAM" id="SSF52799">
    <property type="entry name" value="(Phosphotyrosine protein) phosphatases II"/>
    <property type="match status" value="2"/>
</dbReference>
<evidence type="ECO:0008006" key="8">
    <source>
        <dbReference type="Google" id="ProtNLM"/>
    </source>
</evidence>
<feature type="domain" description="Tyrosine-protein phosphatase" evidence="4">
    <location>
        <begin position="993"/>
        <end position="1157"/>
    </location>
</feature>
<evidence type="ECO:0000259" key="4">
    <source>
        <dbReference type="PROSITE" id="PS50054"/>
    </source>
</evidence>
<dbReference type="InterPro" id="IPR020422">
    <property type="entry name" value="TYR_PHOSPHATASE_DUAL_dom"/>
</dbReference>
<dbReference type="InterPro" id="IPR016130">
    <property type="entry name" value="Tyr_Pase_AS"/>
</dbReference>
<dbReference type="Proteomes" id="UP001233271">
    <property type="component" value="Chromosome 1"/>
</dbReference>
<dbReference type="PROSITE" id="PS50054">
    <property type="entry name" value="TYR_PHOSPHATASE_DUAL"/>
    <property type="match status" value="1"/>
</dbReference>
<feature type="region of interest" description="Disordered" evidence="3">
    <location>
        <begin position="97"/>
        <end position="191"/>
    </location>
</feature>
<dbReference type="EMBL" id="AP028212">
    <property type="protein sequence ID" value="BEI88009.1"/>
    <property type="molecule type" value="Genomic_DNA"/>
</dbReference>
<dbReference type="GeneID" id="85491880"/>
<protein>
    <recommendedName>
        <fullName evidence="8">Protein-tyrosine-phosphatase</fullName>
    </recommendedName>
</protein>
<name>A0AA48KX85_9TREE</name>
<dbReference type="PANTHER" id="PTHR47550">
    <property type="entry name" value="DUAL SPECIFICITY PROTEIN PHOSPHATASE PPS1"/>
    <property type="match status" value="1"/>
</dbReference>
<dbReference type="PANTHER" id="PTHR47550:SF1">
    <property type="entry name" value="DUAL SPECIFICITY PROTEIN PHOSPHATASE PPS1"/>
    <property type="match status" value="1"/>
</dbReference>
<dbReference type="GO" id="GO:0008138">
    <property type="term" value="F:protein tyrosine/serine/threonine phosphatase activity"/>
    <property type="evidence" value="ECO:0007669"/>
    <property type="project" value="InterPro"/>
</dbReference>